<organism evidence="2 3">
    <name type="scientific">Immersiella caudata</name>
    <dbReference type="NCBI Taxonomy" id="314043"/>
    <lineage>
        <taxon>Eukaryota</taxon>
        <taxon>Fungi</taxon>
        <taxon>Dikarya</taxon>
        <taxon>Ascomycota</taxon>
        <taxon>Pezizomycotina</taxon>
        <taxon>Sordariomycetes</taxon>
        <taxon>Sordariomycetidae</taxon>
        <taxon>Sordariales</taxon>
        <taxon>Lasiosphaeriaceae</taxon>
        <taxon>Immersiella</taxon>
    </lineage>
</organism>
<evidence type="ECO:0000256" key="1">
    <source>
        <dbReference type="SAM" id="MobiDB-lite"/>
    </source>
</evidence>
<dbReference type="AlphaFoldDB" id="A0AA39X4D5"/>
<reference evidence="2" key="1">
    <citation type="submission" date="2023-06" db="EMBL/GenBank/DDBJ databases">
        <title>Genome-scale phylogeny and comparative genomics of the fungal order Sordariales.</title>
        <authorList>
            <consortium name="Lawrence Berkeley National Laboratory"/>
            <person name="Hensen N."/>
            <person name="Bonometti L."/>
            <person name="Westerberg I."/>
            <person name="Brannstrom I.O."/>
            <person name="Guillou S."/>
            <person name="Cros-Aarteil S."/>
            <person name="Calhoun S."/>
            <person name="Haridas S."/>
            <person name="Kuo A."/>
            <person name="Mondo S."/>
            <person name="Pangilinan J."/>
            <person name="Riley R."/>
            <person name="Labutti K."/>
            <person name="Andreopoulos B."/>
            <person name="Lipzen A."/>
            <person name="Chen C."/>
            <person name="Yanf M."/>
            <person name="Daum C."/>
            <person name="Ng V."/>
            <person name="Clum A."/>
            <person name="Steindorff A."/>
            <person name="Ohm R."/>
            <person name="Martin F."/>
            <person name="Silar P."/>
            <person name="Natvig D."/>
            <person name="Lalanne C."/>
            <person name="Gautier V."/>
            <person name="Ament-Velasquez S.L."/>
            <person name="Kruys A."/>
            <person name="Hutchinson M.I."/>
            <person name="Powell A.J."/>
            <person name="Barry K."/>
            <person name="Miller A.N."/>
            <person name="Grigoriev I.V."/>
            <person name="Debuchy R."/>
            <person name="Gladieux P."/>
            <person name="Thoren M.H."/>
            <person name="Johannesson H."/>
        </authorList>
    </citation>
    <scope>NUCLEOTIDE SEQUENCE</scope>
    <source>
        <strain evidence="2">CBS 606.72</strain>
    </source>
</reference>
<feature type="compositionally biased region" description="Polar residues" evidence="1">
    <location>
        <begin position="77"/>
        <end position="93"/>
    </location>
</feature>
<protein>
    <submittedName>
        <fullName evidence="2">Uncharacterized protein</fullName>
    </submittedName>
</protein>
<feature type="compositionally biased region" description="Low complexity" evidence="1">
    <location>
        <begin position="67"/>
        <end position="76"/>
    </location>
</feature>
<feature type="region of interest" description="Disordered" evidence="1">
    <location>
        <begin position="64"/>
        <end position="93"/>
    </location>
</feature>
<dbReference type="Proteomes" id="UP001175000">
    <property type="component" value="Unassembled WGS sequence"/>
</dbReference>
<keyword evidence="3" id="KW-1185">Reference proteome</keyword>
<sequence>MDRGSRDEVRRRALHLLCKKGISICATTNVTDTSACLGIEHQANPPPFEMAGTLEDPILIDDDKPARPTTKAATRTSISKHATPVASSKQQPHVTLNSVLSQAKTSPLAYIAAFKTKIDDIERRGCEASTAMRDRLHAAVIEYQRADQSFVDDVSQLLAVFPEAGTLNWAQHCLGIPDRELFAGDGIVVKFHLSFDPAGRSRPLPTSCKRCAMDLLRFPDAAMMRVTMWGLLHHFHRNHHRQDNSAIPALSHTLVLLFFMRRVCHR</sequence>
<evidence type="ECO:0000313" key="3">
    <source>
        <dbReference type="Proteomes" id="UP001175000"/>
    </source>
</evidence>
<name>A0AA39X4D5_9PEZI</name>
<gene>
    <name evidence="2" type="ORF">B0T14DRAFT_127125</name>
</gene>
<proteinExistence type="predicted"/>
<comment type="caution">
    <text evidence="2">The sequence shown here is derived from an EMBL/GenBank/DDBJ whole genome shotgun (WGS) entry which is preliminary data.</text>
</comment>
<dbReference type="EMBL" id="JAULSU010000002">
    <property type="protein sequence ID" value="KAK0627084.1"/>
    <property type="molecule type" value="Genomic_DNA"/>
</dbReference>
<accession>A0AA39X4D5</accession>
<evidence type="ECO:0000313" key="2">
    <source>
        <dbReference type="EMBL" id="KAK0627084.1"/>
    </source>
</evidence>